<feature type="non-terminal residue" evidence="2">
    <location>
        <position position="1"/>
    </location>
</feature>
<sequence>LWKFYTGLQGAWILCLFSLPPDSGTLISKENAKITFIRDHNFGPFSSSTVLFVCNPGETLLTLPLVQEWPDTRNATAETRSCICLCVVVLEAQTLAAVQSLWGQQELRR</sequence>
<reference evidence="2" key="1">
    <citation type="submission" date="2016-05" db="EMBL/GenBank/DDBJ databases">
        <authorList>
            <person name="Lavstsen T."/>
            <person name="Jespersen J.S."/>
        </authorList>
    </citation>
    <scope>NUCLEOTIDE SEQUENCE</scope>
    <source>
        <tissue evidence="2">Brain</tissue>
    </source>
</reference>
<name>A0A1A8AIN1_NOTFU</name>
<keyword evidence="1" id="KW-0732">Signal</keyword>
<proteinExistence type="predicted"/>
<evidence type="ECO:0000256" key="1">
    <source>
        <dbReference type="SAM" id="SignalP"/>
    </source>
</evidence>
<feature type="non-terminal residue" evidence="2">
    <location>
        <position position="109"/>
    </location>
</feature>
<feature type="signal peptide" evidence="1">
    <location>
        <begin position="1"/>
        <end position="24"/>
    </location>
</feature>
<reference evidence="2" key="2">
    <citation type="submission" date="2016-06" db="EMBL/GenBank/DDBJ databases">
        <title>The genome of a short-lived fish provides insights into sex chromosome evolution and the genetic control of aging.</title>
        <authorList>
            <person name="Reichwald K."/>
            <person name="Felder M."/>
            <person name="Petzold A."/>
            <person name="Koch P."/>
            <person name="Groth M."/>
            <person name="Platzer M."/>
        </authorList>
    </citation>
    <scope>NUCLEOTIDE SEQUENCE</scope>
    <source>
        <tissue evidence="2">Brain</tissue>
    </source>
</reference>
<feature type="chain" id="PRO_5008365719" evidence="1">
    <location>
        <begin position="25"/>
        <end position="109"/>
    </location>
</feature>
<accession>A0A1A8AIN1</accession>
<dbReference type="AlphaFoldDB" id="A0A1A8AIN1"/>
<protein>
    <submittedName>
        <fullName evidence="2">Uncharacterized protein</fullName>
    </submittedName>
</protein>
<gene>
    <name evidence="2" type="primary">OLA.17453</name>
</gene>
<dbReference type="EMBL" id="HADY01015836">
    <property type="protein sequence ID" value="SBP54321.1"/>
    <property type="molecule type" value="Transcribed_RNA"/>
</dbReference>
<organism evidence="2">
    <name type="scientific">Nothobranchius furzeri</name>
    <name type="common">Turquoise killifish</name>
    <dbReference type="NCBI Taxonomy" id="105023"/>
    <lineage>
        <taxon>Eukaryota</taxon>
        <taxon>Metazoa</taxon>
        <taxon>Chordata</taxon>
        <taxon>Craniata</taxon>
        <taxon>Vertebrata</taxon>
        <taxon>Euteleostomi</taxon>
        <taxon>Actinopterygii</taxon>
        <taxon>Neopterygii</taxon>
        <taxon>Teleostei</taxon>
        <taxon>Neoteleostei</taxon>
        <taxon>Acanthomorphata</taxon>
        <taxon>Ovalentaria</taxon>
        <taxon>Atherinomorphae</taxon>
        <taxon>Cyprinodontiformes</taxon>
        <taxon>Nothobranchiidae</taxon>
        <taxon>Nothobranchius</taxon>
    </lineage>
</organism>
<evidence type="ECO:0000313" key="2">
    <source>
        <dbReference type="EMBL" id="SBP54321.1"/>
    </source>
</evidence>